<reference evidence="2" key="1">
    <citation type="submission" date="2019-07" db="EMBL/GenBank/DDBJ databases">
        <title>Helicobacter labacensis sp. nov., Helicobacter mehlei sp. nov. and Helicobacter vulpis sp. nov., isolated from gastric mucosa of red fox (Vulpis vulpis).</title>
        <authorList>
            <person name="Papic B."/>
        </authorList>
    </citation>
    <scope>NUCLEOTIDE SEQUENCE [LARGE SCALE GENOMIC DNA]</scope>
    <source>
        <strain evidence="2">L8b</strain>
    </source>
</reference>
<accession>A0A553V1H8</accession>
<keyword evidence="2" id="KW-1185">Reference proteome</keyword>
<dbReference type="EMBL" id="VKGC01000003">
    <property type="protein sequence ID" value="TSA86347.1"/>
    <property type="molecule type" value="Genomic_DNA"/>
</dbReference>
<evidence type="ECO:0008006" key="3">
    <source>
        <dbReference type="Google" id="ProtNLM"/>
    </source>
</evidence>
<dbReference type="OrthoDB" id="5328712at2"/>
<reference evidence="1 2" key="2">
    <citation type="submission" date="2019-07" db="EMBL/GenBank/DDBJ databases">
        <title>Helicobacter labacensis sp. nov., Helicobacter mehlei sp. nov. and Helicobacter vulpis sp. nov., isolated from gastric mucosa of red fox (Vulpis vulpis).</title>
        <authorList>
            <person name="Kusar D."/>
            <person name="Gruntar I."/>
            <person name="Pate M."/>
            <person name="Zajc U."/>
            <person name="Ocepek M."/>
        </authorList>
    </citation>
    <scope>NUCLEOTIDE SEQUENCE [LARGE SCALE GENOMIC DNA]</scope>
    <source>
        <strain evidence="1 2">L8b</strain>
    </source>
</reference>
<sequence>MGIKPLRDWFCLGETLKVNAGVLVSALFLCQALLEGIDYETLDPKYYRYIKFYEKYSDKEIALLIDDIKAAEKKTGLIIGLSTGFFYNDQIRLKTGSKSITGNSLNYLWAIGVRFGYQSYRPSLFAKTFRPNVIGRRIYIQYIGAVPKQASIGRVGYQSATINADLMIDPVLPLVGRYLSMGFLLGIGVGVVSQGVNTNSFFGMMLNTGIAFSVFGHNRVELAFKLLANKDVSWWGGIVNVGYQYVF</sequence>
<evidence type="ECO:0000313" key="1">
    <source>
        <dbReference type="EMBL" id="TSA86347.1"/>
    </source>
</evidence>
<organism evidence="1 2">
    <name type="scientific">Helicobacter mehlei</name>
    <dbReference type="NCBI Taxonomy" id="2316080"/>
    <lineage>
        <taxon>Bacteria</taxon>
        <taxon>Pseudomonadati</taxon>
        <taxon>Campylobacterota</taxon>
        <taxon>Epsilonproteobacteria</taxon>
        <taxon>Campylobacterales</taxon>
        <taxon>Helicobacteraceae</taxon>
        <taxon>Helicobacter</taxon>
    </lineage>
</organism>
<dbReference type="Proteomes" id="UP000319322">
    <property type="component" value="Unassembled WGS sequence"/>
</dbReference>
<name>A0A553V1H8_9HELI</name>
<evidence type="ECO:0000313" key="2">
    <source>
        <dbReference type="Proteomes" id="UP000319322"/>
    </source>
</evidence>
<proteinExistence type="predicted"/>
<reference evidence="1 2" key="3">
    <citation type="submission" date="2019-07" db="EMBL/GenBank/DDBJ databases">
        <authorList>
            <person name="Papic B."/>
        </authorList>
    </citation>
    <scope>NUCLEOTIDE SEQUENCE [LARGE SCALE GENOMIC DNA]</scope>
    <source>
        <strain evidence="1 2">L8b</strain>
    </source>
</reference>
<protein>
    <recommendedName>
        <fullName evidence="3">Outer membrane beta-barrel protein</fullName>
    </recommendedName>
</protein>
<gene>
    <name evidence="1" type="ORF">FNE76_02250</name>
</gene>
<comment type="caution">
    <text evidence="1">The sequence shown here is derived from an EMBL/GenBank/DDBJ whole genome shotgun (WGS) entry which is preliminary data.</text>
</comment>
<dbReference type="AlphaFoldDB" id="A0A553V1H8"/>